<accession>A0A7U8CAG3</accession>
<evidence type="ECO:0000256" key="1">
    <source>
        <dbReference type="ARBA" id="ARBA00001946"/>
    </source>
</evidence>
<dbReference type="RefSeq" id="WP_007021752.1">
    <property type="nucleotide sequence ID" value="NZ_CH724126.1"/>
</dbReference>
<dbReference type="InterPro" id="IPR000160">
    <property type="entry name" value="GGDEF_dom"/>
</dbReference>
<dbReference type="Pfam" id="PF08448">
    <property type="entry name" value="PAS_4"/>
    <property type="match status" value="1"/>
</dbReference>
<dbReference type="PANTHER" id="PTHR45138">
    <property type="entry name" value="REGULATORY COMPONENTS OF SENSORY TRANSDUCTION SYSTEM"/>
    <property type="match status" value="1"/>
</dbReference>
<dbReference type="InterPro" id="IPR029787">
    <property type="entry name" value="Nucleotide_cyclase"/>
</dbReference>
<dbReference type="InterPro" id="IPR000014">
    <property type="entry name" value="PAS"/>
</dbReference>
<dbReference type="InterPro" id="IPR000700">
    <property type="entry name" value="PAS-assoc_C"/>
</dbReference>
<feature type="domain" description="GGDEF" evidence="6">
    <location>
        <begin position="170"/>
        <end position="301"/>
    </location>
</feature>
<dbReference type="PANTHER" id="PTHR45138:SF9">
    <property type="entry name" value="DIGUANYLATE CYCLASE DGCM-RELATED"/>
    <property type="match status" value="1"/>
</dbReference>
<dbReference type="PROSITE" id="PS50887">
    <property type="entry name" value="GGDEF"/>
    <property type="match status" value="1"/>
</dbReference>
<dbReference type="SMART" id="SM00091">
    <property type="entry name" value="PAS"/>
    <property type="match status" value="1"/>
</dbReference>
<dbReference type="NCBIfam" id="TIGR00229">
    <property type="entry name" value="sensory_box"/>
    <property type="match status" value="1"/>
</dbReference>
<gene>
    <name evidence="7" type="ORF">MED92_06433</name>
</gene>
<evidence type="ECO:0000256" key="2">
    <source>
        <dbReference type="ARBA" id="ARBA00012528"/>
    </source>
</evidence>
<evidence type="ECO:0000259" key="6">
    <source>
        <dbReference type="PROSITE" id="PS50887"/>
    </source>
</evidence>
<keyword evidence="8" id="KW-1185">Reference proteome</keyword>
<dbReference type="FunFam" id="3.30.70.270:FF:000001">
    <property type="entry name" value="Diguanylate cyclase domain protein"/>
    <property type="match status" value="1"/>
</dbReference>
<dbReference type="SUPFAM" id="SSF55073">
    <property type="entry name" value="Nucleotide cyclase"/>
    <property type="match status" value="1"/>
</dbReference>
<protein>
    <recommendedName>
        <fullName evidence="2">diguanylate cyclase</fullName>
        <ecNumber evidence="2">2.7.7.65</ecNumber>
    </recommendedName>
</protein>
<dbReference type="Gene3D" id="3.30.450.20">
    <property type="entry name" value="PAS domain"/>
    <property type="match status" value="1"/>
</dbReference>
<dbReference type="Proteomes" id="UP000002171">
    <property type="component" value="Unassembled WGS sequence"/>
</dbReference>
<proteinExistence type="predicted"/>
<name>A0A7U8CAG3_NEPCE</name>
<dbReference type="InterPro" id="IPR043128">
    <property type="entry name" value="Rev_trsase/Diguanyl_cyclase"/>
</dbReference>
<reference evidence="7 8" key="1">
    <citation type="submission" date="2006-02" db="EMBL/GenBank/DDBJ databases">
        <authorList>
            <person name="Pinhassi J."/>
            <person name="Pedros-Alio C."/>
            <person name="Ferriera S."/>
            <person name="Johnson J."/>
            <person name="Kravitz S."/>
            <person name="Halpern A."/>
            <person name="Remington K."/>
            <person name="Beeson K."/>
            <person name="Tran B."/>
            <person name="Rogers Y.-H."/>
            <person name="Friedman R."/>
            <person name="Venter J.C."/>
        </authorList>
    </citation>
    <scope>NUCLEOTIDE SEQUENCE [LARGE SCALE GENOMIC DNA]</scope>
    <source>
        <strain evidence="7 8">MED92</strain>
    </source>
</reference>
<dbReference type="SUPFAM" id="SSF55785">
    <property type="entry name" value="PYP-like sensor domain (PAS domain)"/>
    <property type="match status" value="1"/>
</dbReference>
<dbReference type="Gene3D" id="3.30.70.270">
    <property type="match status" value="1"/>
</dbReference>
<dbReference type="InterPro" id="IPR035965">
    <property type="entry name" value="PAS-like_dom_sf"/>
</dbReference>
<evidence type="ECO:0000256" key="3">
    <source>
        <dbReference type="ARBA" id="ARBA00034247"/>
    </source>
</evidence>
<evidence type="ECO:0000313" key="7">
    <source>
        <dbReference type="EMBL" id="EAR62734.1"/>
    </source>
</evidence>
<organism evidence="7 8">
    <name type="scientific">Neptuniibacter caesariensis</name>
    <dbReference type="NCBI Taxonomy" id="207954"/>
    <lineage>
        <taxon>Bacteria</taxon>
        <taxon>Pseudomonadati</taxon>
        <taxon>Pseudomonadota</taxon>
        <taxon>Gammaproteobacteria</taxon>
        <taxon>Oceanospirillales</taxon>
        <taxon>Oceanospirillaceae</taxon>
        <taxon>Neptuniibacter</taxon>
    </lineage>
</organism>
<dbReference type="GO" id="GO:0052621">
    <property type="term" value="F:diguanylate cyclase activity"/>
    <property type="evidence" value="ECO:0007669"/>
    <property type="project" value="UniProtKB-EC"/>
</dbReference>
<sequence>MKDVELHQLLQGNHRALLLVIDALPFPIYYKDLACKYLGCNKAYEEYVGLSRKQIIGKDVFELFEKGAAAIFAASDTELLANPGIQIYEAPVIKPDGQMLYVKFHKATFCNEYGEVAGLIGAIIDITEQKTLEKKFKRLATYDDLTGIYNRREGRKQLKQLCKDAVRHKRPISAILLDLDNFKVINDTYGHDTGDMVLKKAAQSLDRYSRAHDFVCRYGGEEFMIILPETNKQDAVKIGERYLDELRKLEIQITNDEKLKITASIGVGELDAEFTDRELMLKQADEALYRAKANGKNQVCF</sequence>
<dbReference type="InterPro" id="IPR013656">
    <property type="entry name" value="PAS_4"/>
</dbReference>
<dbReference type="EMBL" id="AAOW01000002">
    <property type="protein sequence ID" value="EAR62734.1"/>
    <property type="molecule type" value="Genomic_DNA"/>
</dbReference>
<evidence type="ECO:0000259" key="5">
    <source>
        <dbReference type="PROSITE" id="PS50113"/>
    </source>
</evidence>
<dbReference type="PROSITE" id="PS50112">
    <property type="entry name" value="PAS"/>
    <property type="match status" value="1"/>
</dbReference>
<dbReference type="CDD" id="cd00130">
    <property type="entry name" value="PAS"/>
    <property type="match status" value="1"/>
</dbReference>
<comment type="cofactor">
    <cofactor evidence="1">
        <name>Mg(2+)</name>
        <dbReference type="ChEBI" id="CHEBI:18420"/>
    </cofactor>
</comment>
<dbReference type="Pfam" id="PF00990">
    <property type="entry name" value="GGDEF"/>
    <property type="match status" value="1"/>
</dbReference>
<dbReference type="NCBIfam" id="TIGR00254">
    <property type="entry name" value="GGDEF"/>
    <property type="match status" value="1"/>
</dbReference>
<feature type="domain" description="PAS" evidence="4">
    <location>
        <begin position="13"/>
        <end position="64"/>
    </location>
</feature>
<dbReference type="OrthoDB" id="8416215at2"/>
<dbReference type="PROSITE" id="PS50113">
    <property type="entry name" value="PAC"/>
    <property type="match status" value="1"/>
</dbReference>
<dbReference type="AlphaFoldDB" id="A0A7U8CAG3"/>
<dbReference type="InterPro" id="IPR050469">
    <property type="entry name" value="Diguanylate_Cyclase"/>
</dbReference>
<dbReference type="CDD" id="cd01949">
    <property type="entry name" value="GGDEF"/>
    <property type="match status" value="1"/>
</dbReference>
<feature type="domain" description="PAC" evidence="5">
    <location>
        <begin position="86"/>
        <end position="138"/>
    </location>
</feature>
<comment type="caution">
    <text evidence="7">The sequence shown here is derived from an EMBL/GenBank/DDBJ whole genome shotgun (WGS) entry which is preliminary data.</text>
</comment>
<dbReference type="SMART" id="SM00267">
    <property type="entry name" value="GGDEF"/>
    <property type="match status" value="1"/>
</dbReference>
<evidence type="ECO:0000313" key="8">
    <source>
        <dbReference type="Proteomes" id="UP000002171"/>
    </source>
</evidence>
<evidence type="ECO:0000259" key="4">
    <source>
        <dbReference type="PROSITE" id="PS50112"/>
    </source>
</evidence>
<dbReference type="EC" id="2.7.7.65" evidence="2"/>
<comment type="catalytic activity">
    <reaction evidence="3">
        <text>2 GTP = 3',3'-c-di-GMP + 2 diphosphate</text>
        <dbReference type="Rhea" id="RHEA:24898"/>
        <dbReference type="ChEBI" id="CHEBI:33019"/>
        <dbReference type="ChEBI" id="CHEBI:37565"/>
        <dbReference type="ChEBI" id="CHEBI:58805"/>
        <dbReference type="EC" id="2.7.7.65"/>
    </reaction>
</comment>